<protein>
    <recommendedName>
        <fullName evidence="1">DDE-1 domain-containing protein</fullName>
    </recommendedName>
</protein>
<feature type="domain" description="DDE-1" evidence="1">
    <location>
        <begin position="224"/>
        <end position="345"/>
    </location>
</feature>
<dbReference type="Pfam" id="PF03184">
    <property type="entry name" value="DDE_1"/>
    <property type="match status" value="1"/>
</dbReference>
<dbReference type="PANTHER" id="PTHR19303">
    <property type="entry name" value="TRANSPOSON"/>
    <property type="match status" value="1"/>
</dbReference>
<dbReference type="Proteomes" id="UP001470230">
    <property type="component" value="Unassembled WGS sequence"/>
</dbReference>
<dbReference type="InterPro" id="IPR050863">
    <property type="entry name" value="CenT-Element_Derived"/>
</dbReference>
<organism evidence="2 3">
    <name type="scientific">Tritrichomonas musculus</name>
    <dbReference type="NCBI Taxonomy" id="1915356"/>
    <lineage>
        <taxon>Eukaryota</taxon>
        <taxon>Metamonada</taxon>
        <taxon>Parabasalia</taxon>
        <taxon>Tritrichomonadida</taxon>
        <taxon>Tritrichomonadidae</taxon>
        <taxon>Tritrichomonas</taxon>
    </lineage>
</organism>
<gene>
    <name evidence="2" type="ORF">M9Y10_025347</name>
</gene>
<accession>A0ABR2HA79</accession>
<dbReference type="InterPro" id="IPR004875">
    <property type="entry name" value="DDE_SF_endonuclease_dom"/>
</dbReference>
<evidence type="ECO:0000313" key="2">
    <source>
        <dbReference type="EMBL" id="KAK8843151.1"/>
    </source>
</evidence>
<dbReference type="EMBL" id="JAPFFF010000036">
    <property type="protein sequence ID" value="KAK8843151.1"/>
    <property type="molecule type" value="Genomic_DNA"/>
</dbReference>
<sequence length="346" mass="40144">METLQDLLSDLPLCIKRDPYIKYKNFPDTVNKVMKILKTFANADIKEICIRTGFKERTMYNWKEKLLIDHSFNPLEKQKRISSRIFSEEEEDGIANYIFTEKIIQNKCFNDEDCVTILTQAYLEKHANDKDFDYTYVVSKGFIYDFKIRHGFVSRLCHLKRRPAIIQSKVEIFVNEMRILFETIPLERIINVDETAIFIAPKKLKLWHCKGKDDVIIPVKFNEKDRITAVCGVAANGAKLNIQFIAKGETDIVLGSKIGDVHPHMRAYSKKGWTTIETFYDYLNYIKSLFPGNDEIHVILDVISVHKSEEIQEYAKDLGIVLHFISSGLTDLYQPLDVKLFAIVKA</sequence>
<name>A0ABR2HA79_9EUKA</name>
<evidence type="ECO:0000259" key="1">
    <source>
        <dbReference type="Pfam" id="PF03184"/>
    </source>
</evidence>
<comment type="caution">
    <text evidence="2">The sequence shown here is derived from an EMBL/GenBank/DDBJ whole genome shotgun (WGS) entry which is preliminary data.</text>
</comment>
<dbReference type="PANTHER" id="PTHR19303:SF72">
    <property type="entry name" value="DDE SUPERFAMILY ENDONUCLEASE CONTAINING PROTEIN"/>
    <property type="match status" value="1"/>
</dbReference>
<evidence type="ECO:0000313" key="3">
    <source>
        <dbReference type="Proteomes" id="UP001470230"/>
    </source>
</evidence>
<proteinExistence type="predicted"/>
<reference evidence="2 3" key="1">
    <citation type="submission" date="2024-04" db="EMBL/GenBank/DDBJ databases">
        <title>Tritrichomonas musculus Genome.</title>
        <authorList>
            <person name="Alves-Ferreira E."/>
            <person name="Grigg M."/>
            <person name="Lorenzi H."/>
            <person name="Galac M."/>
        </authorList>
    </citation>
    <scope>NUCLEOTIDE SEQUENCE [LARGE SCALE GENOMIC DNA]</scope>
    <source>
        <strain evidence="2 3">EAF2021</strain>
    </source>
</reference>
<keyword evidence="3" id="KW-1185">Reference proteome</keyword>